<sequence length="347" mass="38737">MQQGLIFLRRQFFQLVDLHALRWPESVTLKSPISQEWIFKNMFDLDNIQYPPPERYRLRVLKELIRKIESSIDDPEEDEISDDLMSSLSELLSSKLLSEADAAQQKSYVTYSLLTSESEPSSDRTVTLLESRSVISSTGTTGLRTWEAALHLGAFLSSNDGKNYVSGKNILELGAGTGFVSILCAKHLGAKHVTATDGDEGIVDSLNTNIFLNDQDADRRVEAGVLRWGWSISEFSYGETITDEPYGLIIGADVTYDKSVIPSLVSTLRELLALCPTADVLIAATIRNEKTFQSFLAACARHKLEANMIEYVQVPETQQRGLFYPTGTPIKILHITQSPGRHDPSRY</sequence>
<dbReference type="OrthoDB" id="194386at2759"/>
<accession>A0A9P4S0Z9</accession>
<dbReference type="Proteomes" id="UP000799429">
    <property type="component" value="Unassembled WGS sequence"/>
</dbReference>
<keyword evidence="2" id="KW-1185">Reference proteome</keyword>
<dbReference type="EMBL" id="MU006120">
    <property type="protein sequence ID" value="KAF2834377.1"/>
    <property type="molecule type" value="Genomic_DNA"/>
</dbReference>
<dbReference type="GO" id="GO:0005737">
    <property type="term" value="C:cytoplasm"/>
    <property type="evidence" value="ECO:0007669"/>
    <property type="project" value="TreeGrafter"/>
</dbReference>
<organism evidence="1 2">
    <name type="scientific">Patellaria atrata CBS 101060</name>
    <dbReference type="NCBI Taxonomy" id="1346257"/>
    <lineage>
        <taxon>Eukaryota</taxon>
        <taxon>Fungi</taxon>
        <taxon>Dikarya</taxon>
        <taxon>Ascomycota</taxon>
        <taxon>Pezizomycotina</taxon>
        <taxon>Dothideomycetes</taxon>
        <taxon>Dothideomycetes incertae sedis</taxon>
        <taxon>Patellariales</taxon>
        <taxon>Patellariaceae</taxon>
        <taxon>Patellaria</taxon>
    </lineage>
</organism>
<dbReference type="SUPFAM" id="SSF53335">
    <property type="entry name" value="S-adenosyl-L-methionine-dependent methyltransferases"/>
    <property type="match status" value="1"/>
</dbReference>
<evidence type="ECO:0000313" key="1">
    <source>
        <dbReference type="EMBL" id="KAF2834377.1"/>
    </source>
</evidence>
<dbReference type="PANTHER" id="PTHR14614">
    <property type="entry name" value="HEPATOCELLULAR CARCINOMA-ASSOCIATED ANTIGEN"/>
    <property type="match status" value="1"/>
</dbReference>
<dbReference type="AlphaFoldDB" id="A0A9P4S0Z9"/>
<name>A0A9P4S0Z9_9PEZI</name>
<dbReference type="Gene3D" id="3.40.50.150">
    <property type="entry name" value="Vaccinia Virus protein VP39"/>
    <property type="match status" value="1"/>
</dbReference>
<dbReference type="PANTHER" id="PTHR14614:SF130">
    <property type="entry name" value="PROTEIN-LYSINE N-METHYLTRANSFERASE EEF2KMT"/>
    <property type="match status" value="1"/>
</dbReference>
<dbReference type="InterPro" id="IPR019410">
    <property type="entry name" value="Methyltransf_16"/>
</dbReference>
<evidence type="ECO:0000313" key="2">
    <source>
        <dbReference type="Proteomes" id="UP000799429"/>
    </source>
</evidence>
<gene>
    <name evidence="1" type="ORF">M501DRAFT_944258</name>
</gene>
<comment type="caution">
    <text evidence="1">The sequence shown here is derived from an EMBL/GenBank/DDBJ whole genome shotgun (WGS) entry which is preliminary data.</text>
</comment>
<proteinExistence type="predicted"/>
<dbReference type="InterPro" id="IPR029063">
    <property type="entry name" value="SAM-dependent_MTases_sf"/>
</dbReference>
<dbReference type="Pfam" id="PF10294">
    <property type="entry name" value="Methyltransf_16"/>
    <property type="match status" value="1"/>
</dbReference>
<protein>
    <submittedName>
        <fullName evidence="1">Uncharacterized protein</fullName>
    </submittedName>
</protein>
<dbReference type="GO" id="GO:0008757">
    <property type="term" value="F:S-adenosylmethionine-dependent methyltransferase activity"/>
    <property type="evidence" value="ECO:0007669"/>
    <property type="project" value="UniProtKB-ARBA"/>
</dbReference>
<reference evidence="1" key="1">
    <citation type="journal article" date="2020" name="Stud. Mycol.">
        <title>101 Dothideomycetes genomes: a test case for predicting lifestyles and emergence of pathogens.</title>
        <authorList>
            <person name="Haridas S."/>
            <person name="Albert R."/>
            <person name="Binder M."/>
            <person name="Bloem J."/>
            <person name="Labutti K."/>
            <person name="Salamov A."/>
            <person name="Andreopoulos B."/>
            <person name="Baker S."/>
            <person name="Barry K."/>
            <person name="Bills G."/>
            <person name="Bluhm B."/>
            <person name="Cannon C."/>
            <person name="Castanera R."/>
            <person name="Culley D."/>
            <person name="Daum C."/>
            <person name="Ezra D."/>
            <person name="Gonzalez J."/>
            <person name="Henrissat B."/>
            <person name="Kuo A."/>
            <person name="Liang C."/>
            <person name="Lipzen A."/>
            <person name="Lutzoni F."/>
            <person name="Magnuson J."/>
            <person name="Mondo S."/>
            <person name="Nolan M."/>
            <person name="Ohm R."/>
            <person name="Pangilinan J."/>
            <person name="Park H.-J."/>
            <person name="Ramirez L."/>
            <person name="Alfaro M."/>
            <person name="Sun H."/>
            <person name="Tritt A."/>
            <person name="Yoshinaga Y."/>
            <person name="Zwiers L.-H."/>
            <person name="Turgeon B."/>
            <person name="Goodwin S."/>
            <person name="Spatafora J."/>
            <person name="Crous P."/>
            <person name="Grigoriev I."/>
        </authorList>
    </citation>
    <scope>NUCLEOTIDE SEQUENCE</scope>
    <source>
        <strain evidence="1">CBS 101060</strain>
    </source>
</reference>